<evidence type="ECO:0000313" key="7">
    <source>
        <dbReference type="Proteomes" id="UP000068447"/>
    </source>
</evidence>
<dbReference type="Gene3D" id="3.30.70.270">
    <property type="match status" value="1"/>
</dbReference>
<evidence type="ECO:0000259" key="5">
    <source>
        <dbReference type="PROSITE" id="PS50887"/>
    </source>
</evidence>
<gene>
    <name evidence="6" type="ORF">AT746_09815</name>
</gene>
<evidence type="ECO:0000256" key="4">
    <source>
        <dbReference type="SAM" id="Phobius"/>
    </source>
</evidence>
<feature type="transmembrane region" description="Helical" evidence="4">
    <location>
        <begin position="38"/>
        <end position="60"/>
    </location>
</feature>
<dbReference type="SMART" id="SM00267">
    <property type="entry name" value="GGDEF"/>
    <property type="match status" value="1"/>
</dbReference>
<dbReference type="GO" id="GO:0052621">
    <property type="term" value="F:diguanylate cyclase activity"/>
    <property type="evidence" value="ECO:0007669"/>
    <property type="project" value="UniProtKB-EC"/>
</dbReference>
<feature type="transmembrane region" description="Helical" evidence="4">
    <location>
        <begin position="12"/>
        <end position="31"/>
    </location>
</feature>
<dbReference type="PANTHER" id="PTHR45138:SF9">
    <property type="entry name" value="DIGUANYLATE CYCLASE DGCM-RELATED"/>
    <property type="match status" value="1"/>
</dbReference>
<keyword evidence="4" id="KW-0812">Transmembrane</keyword>
<sequence length="329" mass="36604">MLYRLKNDFRLSIITLLGSCALLGITPFAIYRFAQGDIIAAIVDALILLSVCSVLAYAWISGDTRRSGLIMAIIACSGGLVVLSLQGTIGLFWLYPCFITSFFLTSSRLALLINTLTVFVLSLFQIGGIEYEHLISFITTAIVVSACAYVFSLRNESQRRRLEQLATLDPLTGVKNRRAMEEELLRAVATHERNDLSYGLAILDLDHFKRVNDEHGHAVGDQVLIECVDIISRHIRKSDRLFRFGGEEFVLLLPGVDDNGMRSVIRNLHKVLREELKSPSGAVTASYGLALLQSDENADQWMERADNALYQAKENGRDQIIVAPQPQLS</sequence>
<dbReference type="EC" id="2.7.7.65" evidence="2"/>
<dbReference type="FunFam" id="3.30.70.270:FF:000001">
    <property type="entry name" value="Diguanylate cyclase domain protein"/>
    <property type="match status" value="1"/>
</dbReference>
<dbReference type="Proteomes" id="UP000068447">
    <property type="component" value="Chromosome"/>
</dbReference>
<dbReference type="InterPro" id="IPR000160">
    <property type="entry name" value="GGDEF_dom"/>
</dbReference>
<comment type="cofactor">
    <cofactor evidence="1">
        <name>Mg(2+)</name>
        <dbReference type="ChEBI" id="CHEBI:18420"/>
    </cofactor>
</comment>
<evidence type="ECO:0000256" key="1">
    <source>
        <dbReference type="ARBA" id="ARBA00001946"/>
    </source>
</evidence>
<reference evidence="6 7" key="1">
    <citation type="submission" date="2015-12" db="EMBL/GenBank/DDBJ databases">
        <title>Complete genome of Lacimicrobium alkaliphilum KCTC 32984.</title>
        <authorList>
            <person name="Kim S.-G."/>
            <person name="Lee Y.-J."/>
        </authorList>
    </citation>
    <scope>NUCLEOTIDE SEQUENCE [LARGE SCALE GENOMIC DNA]</scope>
    <source>
        <strain evidence="6 7">YelD216</strain>
    </source>
</reference>
<dbReference type="PANTHER" id="PTHR45138">
    <property type="entry name" value="REGULATORY COMPONENTS OF SENSORY TRANSDUCTION SYSTEM"/>
    <property type="match status" value="1"/>
</dbReference>
<dbReference type="CDD" id="cd01949">
    <property type="entry name" value="GGDEF"/>
    <property type="match status" value="1"/>
</dbReference>
<feature type="transmembrane region" description="Helical" evidence="4">
    <location>
        <begin position="109"/>
        <end position="128"/>
    </location>
</feature>
<dbReference type="EMBL" id="CP013650">
    <property type="protein sequence ID" value="ALS98530.1"/>
    <property type="molecule type" value="Genomic_DNA"/>
</dbReference>
<keyword evidence="7" id="KW-1185">Reference proteome</keyword>
<dbReference type="KEGG" id="lal:AT746_09815"/>
<organism evidence="6 7">
    <name type="scientific">Lacimicrobium alkaliphilum</name>
    <dbReference type="NCBI Taxonomy" id="1526571"/>
    <lineage>
        <taxon>Bacteria</taxon>
        <taxon>Pseudomonadati</taxon>
        <taxon>Pseudomonadota</taxon>
        <taxon>Gammaproteobacteria</taxon>
        <taxon>Alteromonadales</taxon>
        <taxon>Alteromonadaceae</taxon>
        <taxon>Lacimicrobium</taxon>
    </lineage>
</organism>
<evidence type="ECO:0000256" key="2">
    <source>
        <dbReference type="ARBA" id="ARBA00012528"/>
    </source>
</evidence>
<dbReference type="GO" id="GO:1902201">
    <property type="term" value="P:negative regulation of bacterial-type flagellum-dependent cell motility"/>
    <property type="evidence" value="ECO:0007669"/>
    <property type="project" value="TreeGrafter"/>
</dbReference>
<dbReference type="SUPFAM" id="SSF55073">
    <property type="entry name" value="Nucleotide cyclase"/>
    <property type="match status" value="1"/>
</dbReference>
<evidence type="ECO:0000256" key="3">
    <source>
        <dbReference type="ARBA" id="ARBA00034247"/>
    </source>
</evidence>
<dbReference type="STRING" id="1526571.AT746_09815"/>
<dbReference type="OrthoDB" id="9812260at2"/>
<feature type="transmembrane region" description="Helical" evidence="4">
    <location>
        <begin position="72"/>
        <end position="97"/>
    </location>
</feature>
<protein>
    <recommendedName>
        <fullName evidence="2">diguanylate cyclase</fullName>
        <ecNumber evidence="2">2.7.7.65</ecNumber>
    </recommendedName>
</protein>
<keyword evidence="4" id="KW-1133">Transmembrane helix</keyword>
<dbReference type="InterPro" id="IPR050469">
    <property type="entry name" value="Diguanylate_Cyclase"/>
</dbReference>
<proteinExistence type="predicted"/>
<comment type="catalytic activity">
    <reaction evidence="3">
        <text>2 GTP = 3',3'-c-di-GMP + 2 diphosphate</text>
        <dbReference type="Rhea" id="RHEA:24898"/>
        <dbReference type="ChEBI" id="CHEBI:33019"/>
        <dbReference type="ChEBI" id="CHEBI:37565"/>
        <dbReference type="ChEBI" id="CHEBI:58805"/>
        <dbReference type="EC" id="2.7.7.65"/>
    </reaction>
</comment>
<name>A0A0U3AKN9_9ALTE</name>
<dbReference type="InterPro" id="IPR029787">
    <property type="entry name" value="Nucleotide_cyclase"/>
</dbReference>
<dbReference type="Pfam" id="PF00990">
    <property type="entry name" value="GGDEF"/>
    <property type="match status" value="1"/>
</dbReference>
<keyword evidence="4" id="KW-0472">Membrane</keyword>
<accession>A0A0U3AKN9</accession>
<dbReference type="RefSeq" id="WP_062479813.1">
    <property type="nucleotide sequence ID" value="NZ_CP013650.1"/>
</dbReference>
<feature type="transmembrane region" description="Helical" evidence="4">
    <location>
        <begin position="134"/>
        <end position="153"/>
    </location>
</feature>
<dbReference type="GO" id="GO:0043709">
    <property type="term" value="P:cell adhesion involved in single-species biofilm formation"/>
    <property type="evidence" value="ECO:0007669"/>
    <property type="project" value="TreeGrafter"/>
</dbReference>
<evidence type="ECO:0000313" key="6">
    <source>
        <dbReference type="EMBL" id="ALS98530.1"/>
    </source>
</evidence>
<dbReference type="AlphaFoldDB" id="A0A0U3AKN9"/>
<dbReference type="InterPro" id="IPR043128">
    <property type="entry name" value="Rev_trsase/Diguanyl_cyclase"/>
</dbReference>
<dbReference type="GO" id="GO:0005886">
    <property type="term" value="C:plasma membrane"/>
    <property type="evidence" value="ECO:0007669"/>
    <property type="project" value="TreeGrafter"/>
</dbReference>
<dbReference type="NCBIfam" id="TIGR00254">
    <property type="entry name" value="GGDEF"/>
    <property type="match status" value="1"/>
</dbReference>
<feature type="domain" description="GGDEF" evidence="5">
    <location>
        <begin position="196"/>
        <end position="325"/>
    </location>
</feature>
<dbReference type="PROSITE" id="PS50887">
    <property type="entry name" value="GGDEF"/>
    <property type="match status" value="1"/>
</dbReference>